<name>A0A9W8CXZ1_9FUNG</name>
<comment type="caution">
    <text evidence="1">The sequence shown here is derived from an EMBL/GenBank/DDBJ whole genome shotgun (WGS) entry which is preliminary data.</text>
</comment>
<proteinExistence type="predicted"/>
<accession>A0A9W8CXZ1</accession>
<dbReference type="AlphaFoldDB" id="A0A9W8CXZ1"/>
<gene>
    <name evidence="1" type="ORF">LPJ61_003710</name>
</gene>
<protein>
    <submittedName>
        <fullName evidence="1">Uncharacterized protein</fullName>
    </submittedName>
</protein>
<evidence type="ECO:0000313" key="1">
    <source>
        <dbReference type="EMBL" id="KAJ1729053.1"/>
    </source>
</evidence>
<organism evidence="1 2">
    <name type="scientific">Coemansia biformis</name>
    <dbReference type="NCBI Taxonomy" id="1286918"/>
    <lineage>
        <taxon>Eukaryota</taxon>
        <taxon>Fungi</taxon>
        <taxon>Fungi incertae sedis</taxon>
        <taxon>Zoopagomycota</taxon>
        <taxon>Kickxellomycotina</taxon>
        <taxon>Kickxellomycetes</taxon>
        <taxon>Kickxellales</taxon>
        <taxon>Kickxellaceae</taxon>
        <taxon>Coemansia</taxon>
    </lineage>
</organism>
<dbReference type="Proteomes" id="UP001143981">
    <property type="component" value="Unassembled WGS sequence"/>
</dbReference>
<reference evidence="1" key="1">
    <citation type="submission" date="2022-07" db="EMBL/GenBank/DDBJ databases">
        <title>Phylogenomic reconstructions and comparative analyses of Kickxellomycotina fungi.</title>
        <authorList>
            <person name="Reynolds N.K."/>
            <person name="Stajich J.E."/>
            <person name="Barry K."/>
            <person name="Grigoriev I.V."/>
            <person name="Crous P."/>
            <person name="Smith M.E."/>
        </authorList>
    </citation>
    <scope>NUCLEOTIDE SEQUENCE</scope>
    <source>
        <strain evidence="1">BCRC 34381</strain>
    </source>
</reference>
<evidence type="ECO:0000313" key="2">
    <source>
        <dbReference type="Proteomes" id="UP001143981"/>
    </source>
</evidence>
<dbReference type="EMBL" id="JANBOI010000683">
    <property type="protein sequence ID" value="KAJ1729053.1"/>
    <property type="molecule type" value="Genomic_DNA"/>
</dbReference>
<dbReference type="OrthoDB" id="5524987at2759"/>
<sequence>MPPRLPLRALRAVPPHIAHWRALHAHTARARLDVAELDERAARLAATTAWTDGSEAQAVDVLAGCDRLCQQAAGLGAAEMRRVCGVADRLGQAVVEREIKAVPARVFACYVEFYARLARPDIAQQAFGRLASRWRRPPMAVCSAQLLALLRLAADGAAGGRVLRRTTDDPAAVRSRLKYRTAREVVESELRRERWLRRATKLLEYGSYGALGVLLAKWLWIGNSVVPVGAGAGQRALAMGASMALAAACVRLVLRHSVMGFLTAPAAGRPASNTDASMAQLSPASDGEARRILRRAFPASPSEREMEEISEMLFFGTPKMSWRLRLALAWSRFARRLAVVEPALLSTHGLRQRLATMWAHSLLHMFPDHERTDLTERAADDAVAELARFVREGFALVPLGLSQTDVVELAAFVASEAGSRALGDLMGLAAGGFLGICRATAATNAGDFLANWRAADEALLAASTVEVARRRAAAQVLVLTALLGRLARLAAGGDPTRKAMLALALQAAVDAAPSAPLSASLLWAAFAASEVLANDEMAAQLVRALESRFAAREPYILHMLRGPAARGGWRLHSNIQEEPPIVGCITPHLRVLVCRAPASVDGFVGRWRELGILVDSAPIHCLASAADSLLSQMTTSSTGGDGGGAKDAAACARRWAELGCGWASMGTATGPDSIVAPLSRLLLSAMDVCVRVGDTQGALSVFAAWLAAARQRPALRAHSTQDFNRGAVHLLASLTRSEPGSLARVCLRQCLDVLDLMRDLDQTPVAADFDAVRAAATRMSVDIARHTRYWVPVLKRSTQSARASTFAQSLL</sequence>
<keyword evidence="2" id="KW-1185">Reference proteome</keyword>